<gene>
    <name evidence="3" type="primary">pol</name>
    <name evidence="3" type="ORF">CR513_60186</name>
</gene>
<dbReference type="STRING" id="157652.A0A371E6B1"/>
<dbReference type="InterPro" id="IPR043128">
    <property type="entry name" value="Rev_trsase/Diguanyl_cyclase"/>
</dbReference>
<dbReference type="SUPFAM" id="SSF56672">
    <property type="entry name" value="DNA/RNA polymerases"/>
    <property type="match status" value="1"/>
</dbReference>
<dbReference type="PANTHER" id="PTHR24559:SF447">
    <property type="entry name" value="RNA-DIRECTED DNA POLYMERASE HOMOLOG"/>
    <property type="match status" value="1"/>
</dbReference>
<keyword evidence="1" id="KW-1133">Transmembrane helix</keyword>
<evidence type="ECO:0000313" key="4">
    <source>
        <dbReference type="Proteomes" id="UP000257109"/>
    </source>
</evidence>
<feature type="non-terminal residue" evidence="3">
    <location>
        <position position="1"/>
    </location>
</feature>
<dbReference type="PANTHER" id="PTHR24559">
    <property type="entry name" value="TRANSPOSON TY3-I GAG-POL POLYPROTEIN"/>
    <property type="match status" value="1"/>
</dbReference>
<dbReference type="Gene3D" id="3.30.70.270">
    <property type="match status" value="1"/>
</dbReference>
<dbReference type="Pfam" id="PF00078">
    <property type="entry name" value="RVT_1"/>
    <property type="match status" value="1"/>
</dbReference>
<dbReference type="Gene3D" id="3.10.10.10">
    <property type="entry name" value="HIV Type 1 Reverse Transcriptase, subunit A, domain 1"/>
    <property type="match status" value="1"/>
</dbReference>
<evidence type="ECO:0000313" key="3">
    <source>
        <dbReference type="EMBL" id="RDX61571.1"/>
    </source>
</evidence>
<evidence type="ECO:0000256" key="1">
    <source>
        <dbReference type="SAM" id="Phobius"/>
    </source>
</evidence>
<protein>
    <submittedName>
        <fullName evidence="3">Retrovirus-related Pol polyprotein from transposon 17.6</fullName>
    </submittedName>
</protein>
<feature type="transmembrane region" description="Helical" evidence="1">
    <location>
        <begin position="35"/>
        <end position="54"/>
    </location>
</feature>
<keyword evidence="1" id="KW-0472">Membrane</keyword>
<accession>A0A371E6B1</accession>
<organism evidence="3 4">
    <name type="scientific">Mucuna pruriens</name>
    <name type="common">Velvet bean</name>
    <name type="synonym">Dolichos pruriens</name>
    <dbReference type="NCBI Taxonomy" id="157652"/>
    <lineage>
        <taxon>Eukaryota</taxon>
        <taxon>Viridiplantae</taxon>
        <taxon>Streptophyta</taxon>
        <taxon>Embryophyta</taxon>
        <taxon>Tracheophyta</taxon>
        <taxon>Spermatophyta</taxon>
        <taxon>Magnoliopsida</taxon>
        <taxon>eudicotyledons</taxon>
        <taxon>Gunneridae</taxon>
        <taxon>Pentapetalae</taxon>
        <taxon>rosids</taxon>
        <taxon>fabids</taxon>
        <taxon>Fabales</taxon>
        <taxon>Fabaceae</taxon>
        <taxon>Papilionoideae</taxon>
        <taxon>50 kb inversion clade</taxon>
        <taxon>NPAAA clade</taxon>
        <taxon>indigoferoid/millettioid clade</taxon>
        <taxon>Phaseoleae</taxon>
        <taxon>Mucuna</taxon>
    </lineage>
</organism>
<dbReference type="Proteomes" id="UP000257109">
    <property type="component" value="Unassembled WGS sequence"/>
</dbReference>
<feature type="transmembrane region" description="Helical" evidence="1">
    <location>
        <begin position="60"/>
        <end position="78"/>
    </location>
</feature>
<keyword evidence="1" id="KW-0812">Transmembrane</keyword>
<dbReference type="InterPro" id="IPR000477">
    <property type="entry name" value="RT_dom"/>
</dbReference>
<dbReference type="AlphaFoldDB" id="A0A371E6B1"/>
<proteinExistence type="predicted"/>
<evidence type="ECO:0000259" key="2">
    <source>
        <dbReference type="Pfam" id="PF00078"/>
    </source>
</evidence>
<feature type="domain" description="Reverse transcriptase" evidence="2">
    <location>
        <begin position="25"/>
        <end position="120"/>
    </location>
</feature>
<dbReference type="EMBL" id="QJKJ01016060">
    <property type="protein sequence ID" value="RDX61571.1"/>
    <property type="molecule type" value="Genomic_DNA"/>
</dbReference>
<sequence>MLLRIDDMIDKLRTKVKEGDMHNITFRMCYGHYEYVVMPFNVTNALVVFIDYVNWIFHPFLNKLVVIFINGILVYSCTREEHEERVRVMVEVLKKKKKLYDKLLKCKFLLDKVNFFGHVIPT</sequence>
<reference evidence="3" key="1">
    <citation type="submission" date="2018-05" db="EMBL/GenBank/DDBJ databases">
        <title>Draft genome of Mucuna pruriens seed.</title>
        <authorList>
            <person name="Nnadi N.E."/>
            <person name="Vos R."/>
            <person name="Hasami M.H."/>
            <person name="Devisetty U.K."/>
            <person name="Aguiy J.C."/>
        </authorList>
    </citation>
    <scope>NUCLEOTIDE SEQUENCE [LARGE SCALE GENOMIC DNA]</scope>
    <source>
        <strain evidence="3">JCA_2017</strain>
    </source>
</reference>
<dbReference type="OrthoDB" id="7756796at2759"/>
<comment type="caution">
    <text evidence="3">The sequence shown here is derived from an EMBL/GenBank/DDBJ whole genome shotgun (WGS) entry which is preliminary data.</text>
</comment>
<keyword evidence="4" id="KW-1185">Reference proteome</keyword>
<name>A0A371E6B1_MUCPR</name>
<dbReference type="InterPro" id="IPR043502">
    <property type="entry name" value="DNA/RNA_pol_sf"/>
</dbReference>
<dbReference type="InterPro" id="IPR053134">
    <property type="entry name" value="RNA-dir_DNA_polymerase"/>
</dbReference>